<comment type="function">
    <text evidence="1 10">Catalyzes the reversible adenylation of nicotinate mononucleotide (NaMN) to nicotinic acid adenine dinucleotide (NaAD).</text>
</comment>
<dbReference type="SUPFAM" id="SSF52374">
    <property type="entry name" value="Nucleotidylyl transferase"/>
    <property type="match status" value="1"/>
</dbReference>
<dbReference type="GO" id="GO:0005524">
    <property type="term" value="F:ATP binding"/>
    <property type="evidence" value="ECO:0007669"/>
    <property type="project" value="UniProtKB-KW"/>
</dbReference>
<feature type="domain" description="Cytidyltransferase-like" evidence="11">
    <location>
        <begin position="6"/>
        <end position="173"/>
    </location>
</feature>
<evidence type="ECO:0000256" key="2">
    <source>
        <dbReference type="ARBA" id="ARBA00005019"/>
    </source>
</evidence>
<evidence type="ECO:0000256" key="8">
    <source>
        <dbReference type="ARBA" id="ARBA00023027"/>
    </source>
</evidence>
<dbReference type="NCBIfam" id="NF000840">
    <property type="entry name" value="PRK00071.1-3"/>
    <property type="match status" value="1"/>
</dbReference>
<comment type="catalytic activity">
    <reaction evidence="9 10">
        <text>nicotinate beta-D-ribonucleotide + ATP + H(+) = deamido-NAD(+) + diphosphate</text>
        <dbReference type="Rhea" id="RHEA:22860"/>
        <dbReference type="ChEBI" id="CHEBI:15378"/>
        <dbReference type="ChEBI" id="CHEBI:30616"/>
        <dbReference type="ChEBI" id="CHEBI:33019"/>
        <dbReference type="ChEBI" id="CHEBI:57502"/>
        <dbReference type="ChEBI" id="CHEBI:58437"/>
        <dbReference type="EC" id="2.7.7.18"/>
    </reaction>
</comment>
<dbReference type="HAMAP" id="MF_00244">
    <property type="entry name" value="NaMN_adenylyltr"/>
    <property type="match status" value="1"/>
</dbReference>
<proteinExistence type="inferred from homology"/>
<keyword evidence="4 10" id="KW-0808">Transferase</keyword>
<dbReference type="InterPro" id="IPR014729">
    <property type="entry name" value="Rossmann-like_a/b/a_fold"/>
</dbReference>
<keyword evidence="5 10" id="KW-0548">Nucleotidyltransferase</keyword>
<dbReference type="AlphaFoldDB" id="A0AAU8GCI3"/>
<keyword evidence="8 10" id="KW-0520">NAD</keyword>
<dbReference type="PANTHER" id="PTHR39321">
    <property type="entry name" value="NICOTINATE-NUCLEOTIDE ADENYLYLTRANSFERASE-RELATED"/>
    <property type="match status" value="1"/>
</dbReference>
<dbReference type="Pfam" id="PF01467">
    <property type="entry name" value="CTP_transf_like"/>
    <property type="match status" value="1"/>
</dbReference>
<comment type="similarity">
    <text evidence="10">Belongs to the NadD family.</text>
</comment>
<dbReference type="EC" id="2.7.7.18" evidence="10"/>
<dbReference type="EMBL" id="CP159307">
    <property type="protein sequence ID" value="XCH33492.1"/>
    <property type="molecule type" value="Genomic_DNA"/>
</dbReference>
<evidence type="ECO:0000259" key="11">
    <source>
        <dbReference type="Pfam" id="PF01467"/>
    </source>
</evidence>
<dbReference type="CDD" id="cd02165">
    <property type="entry name" value="NMNAT"/>
    <property type="match status" value="1"/>
</dbReference>
<evidence type="ECO:0000256" key="4">
    <source>
        <dbReference type="ARBA" id="ARBA00022679"/>
    </source>
</evidence>
<gene>
    <name evidence="10 12" type="primary">nadD</name>
    <name evidence="12" type="ORF">ABV300_01055</name>
</gene>
<protein>
    <recommendedName>
        <fullName evidence="10">Probable nicotinate-nucleotide adenylyltransferase</fullName>
        <ecNumber evidence="10">2.7.7.18</ecNumber>
    </recommendedName>
    <alternativeName>
        <fullName evidence="10">Deamido-NAD(+) diphosphorylase</fullName>
    </alternativeName>
    <alternativeName>
        <fullName evidence="10">Deamido-NAD(+) pyrophosphorylase</fullName>
    </alternativeName>
    <alternativeName>
        <fullName evidence="10">Nicotinate mononucleotide adenylyltransferase</fullName>
        <shortName evidence="10">NaMN adenylyltransferase</shortName>
    </alternativeName>
</protein>
<organism evidence="12">
    <name type="scientific">Dehalogenimonas sp. 4OHTPN</name>
    <dbReference type="NCBI Taxonomy" id="3166643"/>
    <lineage>
        <taxon>Bacteria</taxon>
        <taxon>Bacillati</taxon>
        <taxon>Chloroflexota</taxon>
        <taxon>Dehalococcoidia</taxon>
        <taxon>Dehalococcoidales</taxon>
        <taxon>Dehalococcoidaceae</taxon>
        <taxon>Dehalogenimonas</taxon>
    </lineage>
</organism>
<keyword evidence="6 10" id="KW-0547">Nucleotide-binding</keyword>
<evidence type="ECO:0000313" key="12">
    <source>
        <dbReference type="EMBL" id="XCH33492.1"/>
    </source>
</evidence>
<dbReference type="GO" id="GO:0004515">
    <property type="term" value="F:nicotinate-nucleotide adenylyltransferase activity"/>
    <property type="evidence" value="ECO:0007669"/>
    <property type="project" value="UniProtKB-UniRule"/>
</dbReference>
<dbReference type="GO" id="GO:0009435">
    <property type="term" value="P:NAD+ biosynthetic process"/>
    <property type="evidence" value="ECO:0007669"/>
    <property type="project" value="UniProtKB-UniRule"/>
</dbReference>
<dbReference type="InterPro" id="IPR004821">
    <property type="entry name" value="Cyt_trans-like"/>
</dbReference>
<evidence type="ECO:0000256" key="9">
    <source>
        <dbReference type="ARBA" id="ARBA00048721"/>
    </source>
</evidence>
<comment type="pathway">
    <text evidence="2 10">Cofactor biosynthesis; NAD(+) biosynthesis; deamido-NAD(+) from nicotinate D-ribonucleotide: step 1/1.</text>
</comment>
<keyword evidence="3 10" id="KW-0662">Pyridine nucleotide biosynthesis</keyword>
<dbReference type="RefSeq" id="WP_353714725.1">
    <property type="nucleotide sequence ID" value="NZ_CP159307.1"/>
</dbReference>
<dbReference type="PANTHER" id="PTHR39321:SF3">
    <property type="entry name" value="PHOSPHOPANTETHEINE ADENYLYLTRANSFERASE"/>
    <property type="match status" value="1"/>
</dbReference>
<accession>A0AAU8GCI3</accession>
<dbReference type="NCBIfam" id="TIGR00125">
    <property type="entry name" value="cyt_tran_rel"/>
    <property type="match status" value="1"/>
</dbReference>
<evidence type="ECO:0000256" key="10">
    <source>
        <dbReference type="HAMAP-Rule" id="MF_00244"/>
    </source>
</evidence>
<evidence type="ECO:0000256" key="5">
    <source>
        <dbReference type="ARBA" id="ARBA00022695"/>
    </source>
</evidence>
<evidence type="ECO:0000256" key="1">
    <source>
        <dbReference type="ARBA" id="ARBA00002324"/>
    </source>
</evidence>
<evidence type="ECO:0000256" key="7">
    <source>
        <dbReference type="ARBA" id="ARBA00022840"/>
    </source>
</evidence>
<dbReference type="InterPro" id="IPR005248">
    <property type="entry name" value="NadD/NMNAT"/>
</dbReference>
<sequence>MVRRGLLGGTFDPPHLGHLILAEAARRILDLDEVIFIPAGHPWVKAAMKVTPARHRLAMTRLAAAEVSYAAVSDIEIKRPGPSYTWQTLAELRRLYPKDELYFILGWDNLIALPSWHHPDRIIQSACLAAAPRIGSPRPDLDALDKAVPGLAARTVVMTEPEIDISATSIRERVRRDQAISALVAAPVAAYIAAQGLYRD</sequence>
<reference evidence="12" key="1">
    <citation type="submission" date="2024-06" db="EMBL/GenBank/DDBJ databases">
        <title>A Novel Isolate, Dehalogenimonas sp. Strain 4OHTPN, Dechlorinates Aromatic 4 Hydroxy chlorothalonil by a Novel Reductive Dehalogenase.</title>
        <authorList>
            <person name="Liu G."/>
        </authorList>
    </citation>
    <scope>NUCLEOTIDE SEQUENCE</scope>
    <source>
        <strain evidence="12">4OHTPN</strain>
    </source>
</reference>
<dbReference type="NCBIfam" id="TIGR00482">
    <property type="entry name" value="nicotinate (nicotinamide) nucleotide adenylyltransferase"/>
    <property type="match status" value="1"/>
</dbReference>
<dbReference type="Gene3D" id="3.40.50.620">
    <property type="entry name" value="HUPs"/>
    <property type="match status" value="1"/>
</dbReference>
<name>A0AAU8GCI3_9CHLR</name>
<evidence type="ECO:0000256" key="3">
    <source>
        <dbReference type="ARBA" id="ARBA00022642"/>
    </source>
</evidence>
<keyword evidence="7 10" id="KW-0067">ATP-binding</keyword>
<evidence type="ECO:0000256" key="6">
    <source>
        <dbReference type="ARBA" id="ARBA00022741"/>
    </source>
</evidence>